<name>A0A841T1M8_9BACL</name>
<feature type="transmembrane region" description="Helical" evidence="7">
    <location>
        <begin position="91"/>
        <end position="112"/>
    </location>
</feature>
<organism evidence="9 10">
    <name type="scientific">Cohnella thailandensis</name>
    <dbReference type="NCBI Taxonomy" id="557557"/>
    <lineage>
        <taxon>Bacteria</taxon>
        <taxon>Bacillati</taxon>
        <taxon>Bacillota</taxon>
        <taxon>Bacilli</taxon>
        <taxon>Bacillales</taxon>
        <taxon>Paenibacillaceae</taxon>
        <taxon>Cohnella</taxon>
    </lineage>
</organism>
<dbReference type="PANTHER" id="PTHR33778:SF4">
    <property type="entry name" value="PROTEIN SAPB"/>
    <property type="match status" value="1"/>
</dbReference>
<comment type="caution">
    <text evidence="9">The sequence shown here is derived from an EMBL/GenBank/DDBJ whole genome shotgun (WGS) entry which is preliminary data.</text>
</comment>
<dbReference type="InterPro" id="IPR049177">
    <property type="entry name" value="MgtC_SapB_SrpB_YhiD_N"/>
</dbReference>
<dbReference type="GO" id="GO:0005886">
    <property type="term" value="C:plasma membrane"/>
    <property type="evidence" value="ECO:0007669"/>
    <property type="project" value="UniProtKB-SubCell"/>
</dbReference>
<evidence type="ECO:0000313" key="10">
    <source>
        <dbReference type="Proteomes" id="UP000535838"/>
    </source>
</evidence>
<reference evidence="9 10" key="1">
    <citation type="submission" date="2020-08" db="EMBL/GenBank/DDBJ databases">
        <title>Cohnella phylogeny.</title>
        <authorList>
            <person name="Dunlap C."/>
        </authorList>
    </citation>
    <scope>NUCLEOTIDE SEQUENCE [LARGE SCALE GENOMIC DNA]</scope>
    <source>
        <strain evidence="9 10">DSM 25241</strain>
    </source>
</reference>
<evidence type="ECO:0000256" key="1">
    <source>
        <dbReference type="ARBA" id="ARBA00004651"/>
    </source>
</evidence>
<feature type="transmembrane region" description="Helical" evidence="7">
    <location>
        <begin position="67"/>
        <end position="84"/>
    </location>
</feature>
<evidence type="ECO:0000256" key="6">
    <source>
        <dbReference type="ARBA" id="ARBA00023136"/>
    </source>
</evidence>
<dbReference type="RefSeq" id="WP_185123282.1">
    <property type="nucleotide sequence ID" value="NZ_JACJVQ010000028.1"/>
</dbReference>
<dbReference type="InterPro" id="IPR003416">
    <property type="entry name" value="MgtC/SapB/SrpB/YhiD_fam"/>
</dbReference>
<evidence type="ECO:0000256" key="5">
    <source>
        <dbReference type="ARBA" id="ARBA00022989"/>
    </source>
</evidence>
<keyword evidence="10" id="KW-1185">Reference proteome</keyword>
<keyword evidence="6 7" id="KW-0472">Membrane</keyword>
<keyword evidence="3" id="KW-1003">Cell membrane</keyword>
<dbReference type="PRINTS" id="PR01837">
    <property type="entry name" value="MGTCSAPBPROT"/>
</dbReference>
<feature type="domain" description="MgtC/SapB/SrpB/YhiD N-terminal" evidence="8">
    <location>
        <begin position="7"/>
        <end position="133"/>
    </location>
</feature>
<comment type="similarity">
    <text evidence="2">Belongs to the MgtC/SapB family.</text>
</comment>
<dbReference type="PANTHER" id="PTHR33778">
    <property type="entry name" value="PROTEIN MGTC"/>
    <property type="match status" value="1"/>
</dbReference>
<keyword evidence="4 7" id="KW-0812">Transmembrane</keyword>
<evidence type="ECO:0000313" key="9">
    <source>
        <dbReference type="EMBL" id="MBB6638074.1"/>
    </source>
</evidence>
<dbReference type="Proteomes" id="UP000535838">
    <property type="component" value="Unassembled WGS sequence"/>
</dbReference>
<dbReference type="Pfam" id="PF02308">
    <property type="entry name" value="MgtC"/>
    <property type="match status" value="1"/>
</dbReference>
<evidence type="ECO:0000256" key="4">
    <source>
        <dbReference type="ARBA" id="ARBA00022692"/>
    </source>
</evidence>
<accession>A0A841T1M8</accession>
<evidence type="ECO:0000256" key="2">
    <source>
        <dbReference type="ARBA" id="ARBA00009298"/>
    </source>
</evidence>
<dbReference type="EMBL" id="JACJVQ010000028">
    <property type="protein sequence ID" value="MBB6638074.1"/>
    <property type="molecule type" value="Genomic_DNA"/>
</dbReference>
<comment type="subcellular location">
    <subcellularLocation>
        <location evidence="1">Cell membrane</location>
        <topology evidence="1">Multi-pass membrane protein</topology>
    </subcellularLocation>
</comment>
<sequence>MMFALKLGAAMALGLLIGIDRQLRHKPLGIKTSMVIAVASCLITLVSIEAVARFAQPGMTNMDPMRLAAQIVSGIGFIGAGAILRRSNDGISGLTTAAMVWSSAALGVAAGAGFFKEAFVSAALIIVAVNLVPSAIRLIGPSRLREKEISVCLTVAEPAELGSVIDRIRLTHHVKHTKIRDSEDGRREVRLVLSATDRQSTEGVYAELKSMKPILFVEVESIGT</sequence>
<gene>
    <name evidence="9" type="ORF">H7B67_28425</name>
</gene>
<protein>
    <submittedName>
        <fullName evidence="9">MgtC/SapB family protein</fullName>
    </submittedName>
</protein>
<evidence type="ECO:0000256" key="7">
    <source>
        <dbReference type="SAM" id="Phobius"/>
    </source>
</evidence>
<keyword evidence="5 7" id="KW-1133">Transmembrane helix</keyword>
<evidence type="ECO:0000256" key="3">
    <source>
        <dbReference type="ARBA" id="ARBA00022475"/>
    </source>
</evidence>
<proteinExistence type="inferred from homology"/>
<evidence type="ECO:0000259" key="8">
    <source>
        <dbReference type="Pfam" id="PF02308"/>
    </source>
</evidence>
<feature type="transmembrane region" description="Helical" evidence="7">
    <location>
        <begin position="118"/>
        <end position="139"/>
    </location>
</feature>
<feature type="transmembrane region" description="Helical" evidence="7">
    <location>
        <begin position="35"/>
        <end position="55"/>
    </location>
</feature>
<dbReference type="AlphaFoldDB" id="A0A841T1M8"/>